<dbReference type="STRING" id="1325564.NSJP_3934"/>
<dbReference type="InterPro" id="IPR039425">
    <property type="entry name" value="RNA_pol_sigma-70-like"/>
</dbReference>
<evidence type="ECO:0008006" key="9">
    <source>
        <dbReference type="Google" id="ProtNLM"/>
    </source>
</evidence>
<dbReference type="InterPro" id="IPR036388">
    <property type="entry name" value="WH-like_DNA-bd_sf"/>
</dbReference>
<dbReference type="Proteomes" id="UP000192042">
    <property type="component" value="Chromosome I"/>
</dbReference>
<accession>A0A1W1IB11</accession>
<proteinExistence type="inferred from homology"/>
<dbReference type="InterPro" id="IPR013249">
    <property type="entry name" value="RNA_pol_sigma70_r4_t2"/>
</dbReference>
<dbReference type="Pfam" id="PF04542">
    <property type="entry name" value="Sigma70_r2"/>
    <property type="match status" value="1"/>
</dbReference>
<dbReference type="KEGG" id="nja:NSJP_3934"/>
<feature type="domain" description="RNA polymerase sigma-70 region 2" evidence="5">
    <location>
        <begin position="44"/>
        <end position="109"/>
    </location>
</feature>
<dbReference type="SUPFAM" id="SSF88659">
    <property type="entry name" value="Sigma3 and sigma4 domains of RNA polymerase sigma factors"/>
    <property type="match status" value="1"/>
</dbReference>
<protein>
    <recommendedName>
        <fullName evidence="9">RNA polymerase sigma factor FecI (Sigma-19)</fullName>
    </recommendedName>
</protein>
<reference evidence="7 8" key="1">
    <citation type="submission" date="2017-03" db="EMBL/GenBank/DDBJ databases">
        <authorList>
            <person name="Afonso C.L."/>
            <person name="Miller P.J."/>
            <person name="Scott M.A."/>
            <person name="Spackman E."/>
            <person name="Goraichik I."/>
            <person name="Dimitrov K.M."/>
            <person name="Suarez D.L."/>
            <person name="Swayne D.E."/>
        </authorList>
    </citation>
    <scope>NUCLEOTIDE SEQUENCE [LARGE SCALE GENOMIC DNA]</scope>
    <source>
        <strain evidence="7">Genome sequencing of Nitrospira japonica strain NJ11</strain>
    </source>
</reference>
<dbReference type="Gene3D" id="1.10.10.10">
    <property type="entry name" value="Winged helix-like DNA-binding domain superfamily/Winged helix DNA-binding domain"/>
    <property type="match status" value="1"/>
</dbReference>
<evidence type="ECO:0000313" key="8">
    <source>
        <dbReference type="Proteomes" id="UP000192042"/>
    </source>
</evidence>
<dbReference type="InterPro" id="IPR013325">
    <property type="entry name" value="RNA_pol_sigma_r2"/>
</dbReference>
<evidence type="ECO:0000259" key="6">
    <source>
        <dbReference type="Pfam" id="PF08281"/>
    </source>
</evidence>
<gene>
    <name evidence="7" type="ORF">NSJP_3934</name>
</gene>
<dbReference type="OrthoDB" id="9794372at2"/>
<dbReference type="Gene3D" id="1.10.1740.10">
    <property type="match status" value="1"/>
</dbReference>
<dbReference type="InterPro" id="IPR013324">
    <property type="entry name" value="RNA_pol_sigma_r3/r4-like"/>
</dbReference>
<evidence type="ECO:0000256" key="4">
    <source>
        <dbReference type="ARBA" id="ARBA00023163"/>
    </source>
</evidence>
<dbReference type="InterPro" id="IPR007627">
    <property type="entry name" value="RNA_pol_sigma70_r2"/>
</dbReference>
<evidence type="ECO:0000259" key="5">
    <source>
        <dbReference type="Pfam" id="PF04542"/>
    </source>
</evidence>
<feature type="domain" description="RNA polymerase sigma factor 70 region 4 type 2" evidence="6">
    <location>
        <begin position="142"/>
        <end position="192"/>
    </location>
</feature>
<dbReference type="CDD" id="cd06171">
    <property type="entry name" value="Sigma70_r4"/>
    <property type="match status" value="1"/>
</dbReference>
<dbReference type="SUPFAM" id="SSF88946">
    <property type="entry name" value="Sigma2 domain of RNA polymerase sigma factors"/>
    <property type="match status" value="1"/>
</dbReference>
<organism evidence="7 8">
    <name type="scientific">Nitrospira japonica</name>
    <dbReference type="NCBI Taxonomy" id="1325564"/>
    <lineage>
        <taxon>Bacteria</taxon>
        <taxon>Pseudomonadati</taxon>
        <taxon>Nitrospirota</taxon>
        <taxon>Nitrospiria</taxon>
        <taxon>Nitrospirales</taxon>
        <taxon>Nitrospiraceae</taxon>
        <taxon>Nitrospira</taxon>
    </lineage>
</organism>
<evidence type="ECO:0000256" key="1">
    <source>
        <dbReference type="ARBA" id="ARBA00010641"/>
    </source>
</evidence>
<evidence type="ECO:0000256" key="3">
    <source>
        <dbReference type="ARBA" id="ARBA00023082"/>
    </source>
</evidence>
<sequence>MADFPEMKHSPIEPPRATFCHDLLRFKEGSAGWKMLSYAQIESLFHQYREELTRRLTAMVHSRDTAADLIQETYLKLVRLANTTTVDHPRALLHRIATNLAIDHLRASKSGIVATEPLEAALERPCPIPSQERELIGKERLERFIQVVDTLPPRTREAFLLYRVYEYSYREIATKMGISVSGVDKHIRRAIEHTCASIESLDEDE</sequence>
<dbReference type="PANTHER" id="PTHR43133">
    <property type="entry name" value="RNA POLYMERASE ECF-TYPE SIGMA FACTO"/>
    <property type="match status" value="1"/>
</dbReference>
<keyword evidence="2" id="KW-0805">Transcription regulation</keyword>
<dbReference type="Pfam" id="PF08281">
    <property type="entry name" value="Sigma70_r4_2"/>
    <property type="match status" value="1"/>
</dbReference>
<keyword evidence="3" id="KW-0731">Sigma factor</keyword>
<keyword evidence="4" id="KW-0804">Transcription</keyword>
<evidence type="ECO:0000313" key="7">
    <source>
        <dbReference type="EMBL" id="SLM50101.1"/>
    </source>
</evidence>
<keyword evidence="8" id="KW-1185">Reference proteome</keyword>
<dbReference type="InterPro" id="IPR014284">
    <property type="entry name" value="RNA_pol_sigma-70_dom"/>
</dbReference>
<dbReference type="NCBIfam" id="TIGR02937">
    <property type="entry name" value="sigma70-ECF"/>
    <property type="match status" value="1"/>
</dbReference>
<evidence type="ECO:0000256" key="2">
    <source>
        <dbReference type="ARBA" id="ARBA00023015"/>
    </source>
</evidence>
<dbReference type="GO" id="GO:0003677">
    <property type="term" value="F:DNA binding"/>
    <property type="evidence" value="ECO:0007669"/>
    <property type="project" value="InterPro"/>
</dbReference>
<dbReference type="GO" id="GO:0006352">
    <property type="term" value="P:DNA-templated transcription initiation"/>
    <property type="evidence" value="ECO:0007669"/>
    <property type="project" value="InterPro"/>
</dbReference>
<dbReference type="GO" id="GO:0016987">
    <property type="term" value="F:sigma factor activity"/>
    <property type="evidence" value="ECO:0007669"/>
    <property type="project" value="UniProtKB-KW"/>
</dbReference>
<name>A0A1W1IB11_9BACT</name>
<dbReference type="EMBL" id="LT828648">
    <property type="protein sequence ID" value="SLM50101.1"/>
    <property type="molecule type" value="Genomic_DNA"/>
</dbReference>
<dbReference type="AlphaFoldDB" id="A0A1W1IB11"/>
<dbReference type="PANTHER" id="PTHR43133:SF63">
    <property type="entry name" value="RNA POLYMERASE SIGMA FACTOR FECI-RELATED"/>
    <property type="match status" value="1"/>
</dbReference>
<comment type="similarity">
    <text evidence="1">Belongs to the sigma-70 factor family. ECF subfamily.</text>
</comment>